<comment type="caution">
    <text evidence="3">The sequence shown here is derived from an EMBL/GenBank/DDBJ whole genome shotgun (WGS) entry which is preliminary data.</text>
</comment>
<proteinExistence type="predicted"/>
<protein>
    <submittedName>
        <fullName evidence="3">Acetyltransferase</fullName>
    </submittedName>
</protein>
<dbReference type="Proteomes" id="UP000318521">
    <property type="component" value="Unassembled WGS sequence"/>
</dbReference>
<accession>A0A553ZW20</accession>
<gene>
    <name evidence="3" type="ORF">FN960_15300</name>
</gene>
<keyword evidence="1" id="KW-0046">Antibiotic resistance</keyword>
<keyword evidence="4" id="KW-1185">Reference proteome</keyword>
<evidence type="ECO:0000313" key="4">
    <source>
        <dbReference type="Proteomes" id="UP000318521"/>
    </source>
</evidence>
<dbReference type="RefSeq" id="WP_143849724.1">
    <property type="nucleotide sequence ID" value="NZ_VLXZ01000010.1"/>
</dbReference>
<dbReference type="Pfam" id="PF13523">
    <property type="entry name" value="Acetyltransf_8"/>
    <property type="match status" value="1"/>
</dbReference>
<dbReference type="GO" id="GO:0046677">
    <property type="term" value="P:response to antibiotic"/>
    <property type="evidence" value="ECO:0007669"/>
    <property type="project" value="UniProtKB-KW"/>
</dbReference>
<dbReference type="EMBL" id="VLXZ01000010">
    <property type="protein sequence ID" value="TSB45535.1"/>
    <property type="molecule type" value="Genomic_DNA"/>
</dbReference>
<dbReference type="GO" id="GO:0016410">
    <property type="term" value="F:N-acyltransferase activity"/>
    <property type="evidence" value="ECO:0007669"/>
    <property type="project" value="TreeGrafter"/>
</dbReference>
<dbReference type="PANTHER" id="PTHR31438:SF1">
    <property type="entry name" value="LYSINE N-ACYLTRANSFERASE C17G9.06C-RELATED"/>
    <property type="match status" value="1"/>
</dbReference>
<dbReference type="SUPFAM" id="SSF55729">
    <property type="entry name" value="Acyl-CoA N-acyltransferases (Nat)"/>
    <property type="match status" value="1"/>
</dbReference>
<evidence type="ECO:0000313" key="3">
    <source>
        <dbReference type="EMBL" id="TSB45535.1"/>
    </source>
</evidence>
<feature type="domain" description="N-acetyltransferase" evidence="2">
    <location>
        <begin position="10"/>
        <end position="180"/>
    </location>
</feature>
<dbReference type="InterPro" id="IPR016181">
    <property type="entry name" value="Acyl_CoA_acyltransferase"/>
</dbReference>
<keyword evidence="3" id="KW-0808">Transferase</keyword>
<dbReference type="OrthoDB" id="9795206at2"/>
<dbReference type="Gene3D" id="3.40.630.30">
    <property type="match status" value="1"/>
</dbReference>
<dbReference type="AlphaFoldDB" id="A0A553ZW20"/>
<name>A0A553ZW20_9BACI</name>
<reference evidence="3 4" key="1">
    <citation type="submission" date="2019-07" db="EMBL/GenBank/DDBJ databases">
        <authorList>
            <person name="Park Y.J."/>
            <person name="Jeong S.E."/>
            <person name="Jung H.S."/>
        </authorList>
    </citation>
    <scope>NUCLEOTIDE SEQUENCE [LARGE SCALE GENOMIC DNA]</scope>
    <source>
        <strain evidence="4">P16(2019)</strain>
    </source>
</reference>
<dbReference type="PROSITE" id="PS51186">
    <property type="entry name" value="GNAT"/>
    <property type="match status" value="1"/>
</dbReference>
<sequence length="186" mass="22302">MNPLIKREQLNVRPLVKEDAYRLTKWLSDPEVLQFYEGRDHPFDLEMVQRKFYKQTDRTNRCAVEWEGQTIGYVQYYPIDEEERKTYGLMDNKSLIYGLDQFIGEKDFWNKGIGTILVQTMTDFLTIELKVEQVVMDPQVTNTRALACYEKCGFVKQKRLPEHEWHEGQYRDCWLIIYTPNQKSEQ</sequence>
<organism evidence="3 4">
    <name type="scientific">Alkalicoccobacillus porphyridii</name>
    <dbReference type="NCBI Taxonomy" id="2597270"/>
    <lineage>
        <taxon>Bacteria</taxon>
        <taxon>Bacillati</taxon>
        <taxon>Bacillota</taxon>
        <taxon>Bacilli</taxon>
        <taxon>Bacillales</taxon>
        <taxon>Bacillaceae</taxon>
        <taxon>Alkalicoccobacillus</taxon>
    </lineage>
</organism>
<dbReference type="InterPro" id="IPR000182">
    <property type="entry name" value="GNAT_dom"/>
</dbReference>
<evidence type="ECO:0000259" key="2">
    <source>
        <dbReference type="PROSITE" id="PS51186"/>
    </source>
</evidence>
<evidence type="ECO:0000256" key="1">
    <source>
        <dbReference type="ARBA" id="ARBA00023251"/>
    </source>
</evidence>
<dbReference type="PANTHER" id="PTHR31438">
    <property type="entry name" value="LYSINE N-ACYLTRANSFERASE C17G9.06C-RELATED"/>
    <property type="match status" value="1"/>
</dbReference>